<evidence type="ECO:0000313" key="1">
    <source>
        <dbReference type="EMBL" id="MDC8639098.1"/>
    </source>
</evidence>
<dbReference type="EMBL" id="JANWTP010000052">
    <property type="protein sequence ID" value="MDC8639098.1"/>
    <property type="molecule type" value="Genomic_DNA"/>
</dbReference>
<reference evidence="1" key="2">
    <citation type="submission" date="2022-08" db="EMBL/GenBank/DDBJ databases">
        <authorList>
            <person name="Iruegas-Bocardo F."/>
            <person name="Weisberg A.J."/>
            <person name="Riutta E.R."/>
            <person name="Kilday K."/>
            <person name="Bonkowski J.C."/>
            <person name="Creswell T."/>
            <person name="Daughtrey M.L."/>
            <person name="Rane K."/>
            <person name="Grunwald N.J."/>
            <person name="Chang J.H."/>
            <person name="Putnam M.L."/>
        </authorList>
    </citation>
    <scope>NUCLEOTIDE SEQUENCE</scope>
    <source>
        <strain evidence="1">22-338</strain>
    </source>
</reference>
<gene>
    <name evidence="1" type="ORF">NY667_15075</name>
</gene>
<comment type="caution">
    <text evidence="1">The sequence shown here is derived from an EMBL/GenBank/DDBJ whole genome shotgun (WGS) entry which is preliminary data.</text>
</comment>
<protein>
    <recommendedName>
        <fullName evidence="3">Porin domain-containing protein</fullName>
    </recommendedName>
</protein>
<proteinExistence type="predicted"/>
<organism evidence="1 2">
    <name type="scientific">Xanthomonas hortorum pv. hederae</name>
    <dbReference type="NCBI Taxonomy" id="453603"/>
    <lineage>
        <taxon>Bacteria</taxon>
        <taxon>Pseudomonadati</taxon>
        <taxon>Pseudomonadota</taxon>
        <taxon>Gammaproteobacteria</taxon>
        <taxon>Lysobacterales</taxon>
        <taxon>Lysobacteraceae</taxon>
        <taxon>Xanthomonas</taxon>
    </lineage>
</organism>
<dbReference type="SUPFAM" id="SSF56935">
    <property type="entry name" value="Porins"/>
    <property type="match status" value="1"/>
</dbReference>
<accession>A0A9X4BT68</accession>
<dbReference type="RefSeq" id="WP_104551147.1">
    <property type="nucleotide sequence ID" value="NZ_CP168173.1"/>
</dbReference>
<reference evidence="1" key="1">
    <citation type="journal article" date="2022" name="Phytopathology">
        <title>Whole genome sequencing-based tracing of a 2022 introduction and outbreak of Xanthomonas hortorum pv. pelargonii.</title>
        <authorList>
            <person name="Iruegas Bocardo F."/>
            <person name="Weisberg A.J."/>
            <person name="Riutta E.R."/>
            <person name="Kilday K.B."/>
            <person name="Bonkowski J.C."/>
            <person name="Creswell T.C."/>
            <person name="Daughtrey M."/>
            <person name="Rane K.K."/>
            <person name="Grunwald N.J."/>
            <person name="Chang J.H."/>
            <person name="Putnam M."/>
        </authorList>
    </citation>
    <scope>NUCLEOTIDE SEQUENCE</scope>
    <source>
        <strain evidence="1">22-338</strain>
    </source>
</reference>
<name>A0A9X4BT68_9XANT</name>
<sequence>MTHSRDFNEVTVKLLSGAIALVSPTCAYAQQDAMFSFSGFGTLGVVHSTEDQADFTPDIQTEEGAGASHSTSARPDSRIAGQVNANFTEKFTGVLQVTSEYAERGDYDPKVTLAHVKYQFGPQFAARLGRITAPLYMLSEYQRVGYATPWVRPPYEVYNYLLPMDGVEGVYTINAGESVVSVQGFYGRINSKKADVYAMRGLALGLKSGASTFRAAYIVGTTDFDTPQLDRLFSAYQRINPALADRLTTYGVDGSFASVGYAYDPGSWFLRSEVIRADYSPSLNGKTTSGYLSVGGRFGTLTPSLTYANVDRKGPTIAPGQDPVGVMTRALAQAESGRHSFTAALRWDARESLAFKLQASHINNNAGSFGSLNNIQPGFRPGGSYNLLSASVDFVF</sequence>
<evidence type="ECO:0008006" key="3">
    <source>
        <dbReference type="Google" id="ProtNLM"/>
    </source>
</evidence>
<evidence type="ECO:0000313" key="2">
    <source>
        <dbReference type="Proteomes" id="UP001140230"/>
    </source>
</evidence>
<dbReference type="AlphaFoldDB" id="A0A9X4BT68"/>
<dbReference type="Proteomes" id="UP001140230">
    <property type="component" value="Unassembled WGS sequence"/>
</dbReference>